<evidence type="ECO:0000313" key="2">
    <source>
        <dbReference type="Proteomes" id="UP001303373"/>
    </source>
</evidence>
<dbReference type="InterPro" id="IPR024222">
    <property type="entry name" value="Ten1_fungal"/>
</dbReference>
<protein>
    <submittedName>
        <fullName evidence="1">Uncharacterized protein</fullName>
    </submittedName>
</protein>
<sequence length="141" mass="15284">MTQPTGSQLALLSQLHMIKPGTQIRFLGCVHSYDVQTATLLLRDHYPATTSDVATAAVNVEHVLDDLDHGLSQVGAWLNVIATVVDATRLGHPFFHESDSRARLPNVTFVDASIVWSAGTIKLDQYEATVKAMQATRSAGD</sequence>
<keyword evidence="2" id="KW-1185">Reference proteome</keyword>
<dbReference type="Proteomes" id="UP001303373">
    <property type="component" value="Chromosome 6"/>
</dbReference>
<proteinExistence type="predicted"/>
<gene>
    <name evidence="1" type="ORF">R9X50_00464800</name>
</gene>
<organism evidence="1 2">
    <name type="scientific">Acrodontium crateriforme</name>
    <dbReference type="NCBI Taxonomy" id="150365"/>
    <lineage>
        <taxon>Eukaryota</taxon>
        <taxon>Fungi</taxon>
        <taxon>Dikarya</taxon>
        <taxon>Ascomycota</taxon>
        <taxon>Pezizomycotina</taxon>
        <taxon>Dothideomycetes</taxon>
        <taxon>Dothideomycetidae</taxon>
        <taxon>Mycosphaerellales</taxon>
        <taxon>Teratosphaeriaceae</taxon>
        <taxon>Acrodontium</taxon>
    </lineage>
</organism>
<dbReference type="GO" id="GO:0016233">
    <property type="term" value="P:telomere capping"/>
    <property type="evidence" value="ECO:0007669"/>
    <property type="project" value="InterPro"/>
</dbReference>
<evidence type="ECO:0000313" key="1">
    <source>
        <dbReference type="EMBL" id="WPH01795.1"/>
    </source>
</evidence>
<name>A0AAQ3M5Q4_9PEZI</name>
<accession>A0AAQ3M5Q4</accession>
<dbReference type="Gene3D" id="2.40.50.140">
    <property type="entry name" value="Nucleic acid-binding proteins"/>
    <property type="match status" value="1"/>
</dbReference>
<dbReference type="InterPro" id="IPR012340">
    <property type="entry name" value="NA-bd_OB-fold"/>
</dbReference>
<dbReference type="GO" id="GO:0043047">
    <property type="term" value="F:single-stranded telomeric DNA binding"/>
    <property type="evidence" value="ECO:0007669"/>
    <property type="project" value="InterPro"/>
</dbReference>
<dbReference type="GO" id="GO:1990879">
    <property type="term" value="C:CST complex"/>
    <property type="evidence" value="ECO:0007669"/>
    <property type="project" value="InterPro"/>
</dbReference>
<reference evidence="1 2" key="1">
    <citation type="submission" date="2023-11" db="EMBL/GenBank/DDBJ databases">
        <title>An acidophilic fungus is an integral part of prey digestion in a carnivorous sundew plant.</title>
        <authorList>
            <person name="Tsai I.J."/>
        </authorList>
    </citation>
    <scope>NUCLEOTIDE SEQUENCE [LARGE SCALE GENOMIC DNA]</scope>
    <source>
        <strain evidence="1">169a</strain>
    </source>
</reference>
<dbReference type="AlphaFoldDB" id="A0AAQ3M5Q4"/>
<dbReference type="EMBL" id="CP138585">
    <property type="protein sequence ID" value="WPH01795.1"/>
    <property type="molecule type" value="Genomic_DNA"/>
</dbReference>
<dbReference type="Pfam" id="PF12658">
    <property type="entry name" value="Ten1"/>
    <property type="match status" value="1"/>
</dbReference>